<organism evidence="2 3">
    <name type="scientific">Cucurbitaria berberidis CBS 394.84</name>
    <dbReference type="NCBI Taxonomy" id="1168544"/>
    <lineage>
        <taxon>Eukaryota</taxon>
        <taxon>Fungi</taxon>
        <taxon>Dikarya</taxon>
        <taxon>Ascomycota</taxon>
        <taxon>Pezizomycotina</taxon>
        <taxon>Dothideomycetes</taxon>
        <taxon>Pleosporomycetidae</taxon>
        <taxon>Pleosporales</taxon>
        <taxon>Pleosporineae</taxon>
        <taxon>Cucurbitariaceae</taxon>
        <taxon>Cucurbitaria</taxon>
    </lineage>
</organism>
<evidence type="ECO:0000313" key="2">
    <source>
        <dbReference type="EMBL" id="KAF1851053.1"/>
    </source>
</evidence>
<name>A0A9P4GR33_9PLEO</name>
<evidence type="ECO:0000256" key="1">
    <source>
        <dbReference type="SAM" id="Phobius"/>
    </source>
</evidence>
<dbReference type="OrthoDB" id="3558741at2759"/>
<sequence length="220" mass="24610">MAVPREVEFDLVRNLWVTDYVTLCNGTSLQRSFITAHVFIYLGYEFDRWDGVVAKWRNECSEMGKQLDSLSDLIKFGVAPTIMLYSIGFRTPVDQVVLIFYVVCGVSRLARFNITADLIPKDAHGKALYYEGIIIPYAALGVSTAVAVCAWMDWTSEYVLFQAFFRATWCEFHPAIVPVIAVGTSMVSKRLKPPAVGTFVIPAMTVVVFASCWSLSPPQL</sequence>
<dbReference type="Gene3D" id="1.20.120.1760">
    <property type="match status" value="1"/>
</dbReference>
<accession>A0A9P4GR33</accession>
<evidence type="ECO:0000313" key="3">
    <source>
        <dbReference type="Proteomes" id="UP000800039"/>
    </source>
</evidence>
<feature type="transmembrane region" description="Helical" evidence="1">
    <location>
        <begin position="134"/>
        <end position="154"/>
    </location>
</feature>
<dbReference type="InterPro" id="IPR000462">
    <property type="entry name" value="CDP-OH_P_trans"/>
</dbReference>
<feature type="transmembrane region" description="Helical" evidence="1">
    <location>
        <begin position="95"/>
        <end position="114"/>
    </location>
</feature>
<keyword evidence="1" id="KW-1133">Transmembrane helix</keyword>
<proteinExistence type="predicted"/>
<feature type="transmembrane region" description="Helical" evidence="1">
    <location>
        <begin position="195"/>
        <end position="216"/>
    </location>
</feature>
<keyword evidence="1" id="KW-0812">Transmembrane</keyword>
<comment type="caution">
    <text evidence="2">The sequence shown here is derived from an EMBL/GenBank/DDBJ whole genome shotgun (WGS) entry which is preliminary data.</text>
</comment>
<gene>
    <name evidence="2" type="ORF">K460DRAFT_26961</name>
</gene>
<keyword evidence="1" id="KW-0472">Membrane</keyword>
<dbReference type="EMBL" id="ML976614">
    <property type="protein sequence ID" value="KAF1851053.1"/>
    <property type="molecule type" value="Genomic_DNA"/>
</dbReference>
<keyword evidence="3" id="KW-1185">Reference proteome</keyword>
<dbReference type="GeneID" id="63844838"/>
<dbReference type="GO" id="GO:0008654">
    <property type="term" value="P:phospholipid biosynthetic process"/>
    <property type="evidence" value="ECO:0007669"/>
    <property type="project" value="InterPro"/>
</dbReference>
<dbReference type="RefSeq" id="XP_040793616.1">
    <property type="nucleotide sequence ID" value="XM_040927585.1"/>
</dbReference>
<dbReference type="InterPro" id="IPR043130">
    <property type="entry name" value="CDP-OH_PTrfase_TM_dom"/>
</dbReference>
<dbReference type="GO" id="GO:0016780">
    <property type="term" value="F:phosphotransferase activity, for other substituted phosphate groups"/>
    <property type="evidence" value="ECO:0007669"/>
    <property type="project" value="InterPro"/>
</dbReference>
<protein>
    <recommendedName>
        <fullName evidence="4">CDP-diacylglycerol--serine O-phosphatidyltransferase</fullName>
    </recommendedName>
</protein>
<dbReference type="AlphaFoldDB" id="A0A9P4GR33"/>
<evidence type="ECO:0008006" key="4">
    <source>
        <dbReference type="Google" id="ProtNLM"/>
    </source>
</evidence>
<reference evidence="2" key="1">
    <citation type="submission" date="2020-01" db="EMBL/GenBank/DDBJ databases">
        <authorList>
            <consortium name="DOE Joint Genome Institute"/>
            <person name="Haridas S."/>
            <person name="Albert R."/>
            <person name="Binder M."/>
            <person name="Bloem J."/>
            <person name="Labutti K."/>
            <person name="Salamov A."/>
            <person name="Andreopoulos B."/>
            <person name="Baker S.E."/>
            <person name="Barry K."/>
            <person name="Bills G."/>
            <person name="Bluhm B.H."/>
            <person name="Cannon C."/>
            <person name="Castanera R."/>
            <person name="Culley D.E."/>
            <person name="Daum C."/>
            <person name="Ezra D."/>
            <person name="Gonzalez J.B."/>
            <person name="Henrissat B."/>
            <person name="Kuo A."/>
            <person name="Liang C."/>
            <person name="Lipzen A."/>
            <person name="Lutzoni F."/>
            <person name="Magnuson J."/>
            <person name="Mondo S."/>
            <person name="Nolan M."/>
            <person name="Ohm R."/>
            <person name="Pangilinan J."/>
            <person name="Park H.-J."/>
            <person name="Ramirez L."/>
            <person name="Alfaro M."/>
            <person name="Sun H."/>
            <person name="Tritt A."/>
            <person name="Yoshinaga Y."/>
            <person name="Zwiers L.-H."/>
            <person name="Turgeon B.G."/>
            <person name="Goodwin S.B."/>
            <person name="Spatafora J.W."/>
            <person name="Crous P.W."/>
            <person name="Grigoriev I.V."/>
        </authorList>
    </citation>
    <scope>NUCLEOTIDE SEQUENCE</scope>
    <source>
        <strain evidence="2">CBS 394.84</strain>
    </source>
</reference>
<dbReference type="GO" id="GO:0016020">
    <property type="term" value="C:membrane"/>
    <property type="evidence" value="ECO:0007669"/>
    <property type="project" value="InterPro"/>
</dbReference>
<dbReference type="Proteomes" id="UP000800039">
    <property type="component" value="Unassembled WGS sequence"/>
</dbReference>
<dbReference type="Pfam" id="PF01066">
    <property type="entry name" value="CDP-OH_P_transf"/>
    <property type="match status" value="1"/>
</dbReference>